<organism evidence="2 3">
    <name type="scientific">Clytia hemisphaerica</name>
    <dbReference type="NCBI Taxonomy" id="252671"/>
    <lineage>
        <taxon>Eukaryota</taxon>
        <taxon>Metazoa</taxon>
        <taxon>Cnidaria</taxon>
        <taxon>Hydrozoa</taxon>
        <taxon>Hydroidolina</taxon>
        <taxon>Leptothecata</taxon>
        <taxon>Obeliida</taxon>
        <taxon>Clytiidae</taxon>
        <taxon>Clytia</taxon>
    </lineage>
</organism>
<protein>
    <recommendedName>
        <fullName evidence="4">Cnidarian restricted protein</fullName>
    </recommendedName>
</protein>
<dbReference type="AlphaFoldDB" id="A0A7M5WXC0"/>
<feature type="signal peptide" evidence="1">
    <location>
        <begin position="1"/>
        <end position="20"/>
    </location>
</feature>
<feature type="chain" id="PRO_5029855068" description="Cnidarian restricted protein" evidence="1">
    <location>
        <begin position="21"/>
        <end position="164"/>
    </location>
</feature>
<evidence type="ECO:0000313" key="3">
    <source>
        <dbReference type="Proteomes" id="UP000594262"/>
    </source>
</evidence>
<keyword evidence="3" id="KW-1185">Reference proteome</keyword>
<evidence type="ECO:0008006" key="4">
    <source>
        <dbReference type="Google" id="ProtNLM"/>
    </source>
</evidence>
<dbReference type="Proteomes" id="UP000594262">
    <property type="component" value="Unplaced"/>
</dbReference>
<sequence length="164" mass="19383">METMFFRFWITLLIFFTIEGSPINWKSSEVYENVRYYIPGIWGDTPIDNDMKSTFDVSQLQDMVEFPNRRTSIMPRNTVEDQISDMRHNGDADATQMEPNRKDFVEDSSPLQLESWLVDTTRDIIEPAEKQRSNKEFLREDEKRLYSNNAGFWGDTPKSQENFS</sequence>
<evidence type="ECO:0000256" key="1">
    <source>
        <dbReference type="SAM" id="SignalP"/>
    </source>
</evidence>
<reference evidence="2" key="1">
    <citation type="submission" date="2021-01" db="UniProtKB">
        <authorList>
            <consortium name="EnsemblMetazoa"/>
        </authorList>
    </citation>
    <scope>IDENTIFICATION</scope>
</reference>
<dbReference type="EnsemblMetazoa" id="CLYHEMT014493.1">
    <property type="protein sequence ID" value="CLYHEMP014493.1"/>
    <property type="gene ID" value="CLYHEMG014493"/>
</dbReference>
<accession>A0A7M5WXC0</accession>
<evidence type="ECO:0000313" key="2">
    <source>
        <dbReference type="EnsemblMetazoa" id="CLYHEMP014493.1"/>
    </source>
</evidence>
<proteinExistence type="predicted"/>
<name>A0A7M5WXC0_9CNID</name>
<keyword evidence="1" id="KW-0732">Signal</keyword>